<dbReference type="EC" id="2.7.7.87" evidence="9"/>
<evidence type="ECO:0000256" key="6">
    <source>
        <dbReference type="ARBA" id="ARBA00022741"/>
    </source>
</evidence>
<dbReference type="RefSeq" id="WP_051610609.1">
    <property type="nucleotide sequence ID" value="NZ_BSOR01000015.1"/>
</dbReference>
<dbReference type="Gene3D" id="3.90.870.10">
    <property type="entry name" value="DHBP synthase"/>
    <property type="match status" value="1"/>
</dbReference>
<keyword evidence="7 9" id="KW-0067">ATP-binding</keyword>
<dbReference type="Proteomes" id="UP001156682">
    <property type="component" value="Unassembled WGS sequence"/>
</dbReference>
<feature type="domain" description="YrdC-like" evidence="10">
    <location>
        <begin position="18"/>
        <end position="199"/>
    </location>
</feature>
<evidence type="ECO:0000259" key="10">
    <source>
        <dbReference type="PROSITE" id="PS51163"/>
    </source>
</evidence>
<dbReference type="PROSITE" id="PS51163">
    <property type="entry name" value="YRDC"/>
    <property type="match status" value="1"/>
</dbReference>
<evidence type="ECO:0000256" key="4">
    <source>
        <dbReference type="ARBA" id="ARBA00022694"/>
    </source>
</evidence>
<evidence type="ECO:0000256" key="8">
    <source>
        <dbReference type="ARBA" id="ARBA00048366"/>
    </source>
</evidence>
<comment type="similarity">
    <text evidence="9">Belongs to the SUA5 family. TsaC subfamily.</text>
</comment>
<comment type="subcellular location">
    <subcellularLocation>
        <location evidence="1 9">Cytoplasm</location>
    </subcellularLocation>
</comment>
<dbReference type="InterPro" id="IPR050156">
    <property type="entry name" value="TC-AMP_synthase_SUA5"/>
</dbReference>
<dbReference type="InterPro" id="IPR023535">
    <property type="entry name" value="TC-AMP_synthase"/>
</dbReference>
<proteinExistence type="inferred from homology"/>
<organism evidence="11 12">
    <name type="scientific">Marinospirillum insulare</name>
    <dbReference type="NCBI Taxonomy" id="217169"/>
    <lineage>
        <taxon>Bacteria</taxon>
        <taxon>Pseudomonadati</taxon>
        <taxon>Pseudomonadota</taxon>
        <taxon>Gammaproteobacteria</taxon>
        <taxon>Oceanospirillales</taxon>
        <taxon>Oceanospirillaceae</taxon>
        <taxon>Marinospirillum</taxon>
    </lineage>
</organism>
<evidence type="ECO:0000256" key="3">
    <source>
        <dbReference type="ARBA" id="ARBA00022679"/>
    </source>
</evidence>
<evidence type="ECO:0000256" key="7">
    <source>
        <dbReference type="ARBA" id="ARBA00022840"/>
    </source>
</evidence>
<dbReference type="InterPro" id="IPR017945">
    <property type="entry name" value="DHBP_synth_RibB-like_a/b_dom"/>
</dbReference>
<dbReference type="InterPro" id="IPR006070">
    <property type="entry name" value="Sua5-like_dom"/>
</dbReference>
<evidence type="ECO:0000256" key="9">
    <source>
        <dbReference type="HAMAP-Rule" id="MF_01852"/>
    </source>
</evidence>
<dbReference type="SUPFAM" id="SSF55821">
    <property type="entry name" value="YrdC/RibB"/>
    <property type="match status" value="1"/>
</dbReference>
<evidence type="ECO:0000256" key="2">
    <source>
        <dbReference type="ARBA" id="ARBA00022490"/>
    </source>
</evidence>
<comment type="catalytic activity">
    <reaction evidence="8 9">
        <text>L-threonine + hydrogencarbonate + ATP = L-threonylcarbamoyladenylate + diphosphate + H2O</text>
        <dbReference type="Rhea" id="RHEA:36407"/>
        <dbReference type="ChEBI" id="CHEBI:15377"/>
        <dbReference type="ChEBI" id="CHEBI:17544"/>
        <dbReference type="ChEBI" id="CHEBI:30616"/>
        <dbReference type="ChEBI" id="CHEBI:33019"/>
        <dbReference type="ChEBI" id="CHEBI:57926"/>
        <dbReference type="ChEBI" id="CHEBI:73682"/>
        <dbReference type="EC" id="2.7.7.87"/>
    </reaction>
</comment>
<keyword evidence="6 9" id="KW-0547">Nucleotide-binding</keyword>
<dbReference type="HAMAP" id="MF_01852">
    <property type="entry name" value="TsaC"/>
    <property type="match status" value="1"/>
</dbReference>
<evidence type="ECO:0000256" key="5">
    <source>
        <dbReference type="ARBA" id="ARBA00022695"/>
    </source>
</evidence>
<dbReference type="PANTHER" id="PTHR17490:SF18">
    <property type="entry name" value="THREONYLCARBAMOYL-AMP SYNTHASE"/>
    <property type="match status" value="1"/>
</dbReference>
<accession>A0ABQ5ZT00</accession>
<protein>
    <recommendedName>
        <fullName evidence="9">Threonylcarbamoyl-AMP synthase</fullName>
        <shortName evidence="9">TC-AMP synthase</shortName>
        <ecNumber evidence="9">2.7.7.87</ecNumber>
    </recommendedName>
    <alternativeName>
        <fullName evidence="9">L-threonylcarbamoyladenylate synthase</fullName>
    </alternativeName>
    <alternativeName>
        <fullName evidence="9">t(6)A37 threonylcarbamoyladenosine biosynthesis protein TsaC</fullName>
    </alternativeName>
    <alternativeName>
        <fullName evidence="9">tRNA threonylcarbamoyladenosine biosynthesis protein TsaC</fullName>
    </alternativeName>
</protein>
<keyword evidence="2 9" id="KW-0963">Cytoplasm</keyword>
<comment type="function">
    <text evidence="9">Required for the formation of a threonylcarbamoyl group on adenosine at position 37 (t(6)A37) in tRNAs that read codons beginning with adenine. Catalyzes the conversion of L-threonine, HCO(3)(-)/CO(2) and ATP to give threonylcarbamoyl-AMP (TC-AMP) as the acyladenylate intermediate, with the release of diphosphate.</text>
</comment>
<gene>
    <name evidence="9 11" type="primary">tsaC</name>
    <name evidence="11" type="ORF">GCM10007878_06990</name>
</gene>
<keyword evidence="4 9" id="KW-0819">tRNA processing</keyword>
<dbReference type="PANTHER" id="PTHR17490">
    <property type="entry name" value="SUA5"/>
    <property type="match status" value="1"/>
</dbReference>
<evidence type="ECO:0000313" key="12">
    <source>
        <dbReference type="Proteomes" id="UP001156682"/>
    </source>
</evidence>
<comment type="caution">
    <text evidence="11">The sequence shown here is derived from an EMBL/GenBank/DDBJ whole genome shotgun (WGS) entry which is preliminary data.</text>
</comment>
<evidence type="ECO:0000313" key="11">
    <source>
        <dbReference type="EMBL" id="GLR63264.1"/>
    </source>
</evidence>
<dbReference type="Pfam" id="PF01300">
    <property type="entry name" value="Sua5_yciO_yrdC"/>
    <property type="match status" value="1"/>
</dbReference>
<keyword evidence="3 9" id="KW-0808">Transferase</keyword>
<dbReference type="NCBIfam" id="TIGR00057">
    <property type="entry name" value="L-threonylcarbamoyladenylate synthase"/>
    <property type="match status" value="1"/>
</dbReference>
<keyword evidence="5 9" id="KW-0548">Nucleotidyltransferase</keyword>
<sequence length="199" mass="21641">MPKETSVTFNSSLEQIDSKAVQEAAALLRQGGVLAYPTEAVWGLGCDPFNSRALQRLLLLKERDPSKGVILIAASIDQFKPWLTDITSAEQKVLDSSWPGPQTWLVKDNGYTPELIRGKHTRVALRVSNHPCVVALCEAFDSPIVSTSANTAGHPPLLSYEEIEQQFGGDVDMILKGSLGGLDRPTRITDLATGEVLRT</sequence>
<reference evidence="12" key="1">
    <citation type="journal article" date="2019" name="Int. J. Syst. Evol. Microbiol.">
        <title>The Global Catalogue of Microorganisms (GCM) 10K type strain sequencing project: providing services to taxonomists for standard genome sequencing and annotation.</title>
        <authorList>
            <consortium name="The Broad Institute Genomics Platform"/>
            <consortium name="The Broad Institute Genome Sequencing Center for Infectious Disease"/>
            <person name="Wu L."/>
            <person name="Ma J."/>
        </authorList>
    </citation>
    <scope>NUCLEOTIDE SEQUENCE [LARGE SCALE GENOMIC DNA]</scope>
    <source>
        <strain evidence="12">NBRC 100033</strain>
    </source>
</reference>
<evidence type="ECO:0000256" key="1">
    <source>
        <dbReference type="ARBA" id="ARBA00004496"/>
    </source>
</evidence>
<keyword evidence="12" id="KW-1185">Reference proteome</keyword>
<dbReference type="EMBL" id="BSOR01000015">
    <property type="protein sequence ID" value="GLR63264.1"/>
    <property type="molecule type" value="Genomic_DNA"/>
</dbReference>
<name>A0ABQ5ZT00_9GAMM</name>